<dbReference type="EMBL" id="GG738848">
    <property type="protein sequence ID" value="EFC49412.1"/>
    <property type="molecule type" value="Genomic_DNA"/>
</dbReference>
<dbReference type="OMA" id="NAYVENV"/>
<sequence length="379" mass="42856">MALADILSGNSIIPSPPSSSYGDRVLFFARNALLPSWSAKAATQLMIHPLYRTQIILQTQSCSKIPEHDKLNYFHEKFSAPTLIAADDGLFSLWKTLVYTLVKNIPSLAVQHILQKHVLTRVSNDNLKIAISSILTDIVMYPLDLIEIVYMADRSEDGKFIGGQTFQFKGLLDCIRQMYSDSKEELENSGEQASFFSIISHAFYRGFLFRTVFVSTPTHLLNAYVENVVQEKGKLFGSWKDVTKQGMKNFYSQLTETLGKPKEFLKGKLMFIARSYLFKSLIYFLLYPFDTVSRKLQVNGQPGFVKKYSSVKDCVATTLHEECSDSLKDMTVNNGFLNGYLFRTLSIPLVLLIPPLVIKMFASSNASTNNERFGLLSYQ</sequence>
<evidence type="ECO:0000256" key="1">
    <source>
        <dbReference type="ARBA" id="ARBA00004141"/>
    </source>
</evidence>
<dbReference type="InParanoid" id="D2V163"/>
<dbReference type="GeneID" id="8855235"/>
<dbReference type="KEGG" id="ngr:NAEGRDRAFT_56845"/>
<comment type="subcellular location">
    <subcellularLocation>
        <location evidence="1">Membrane</location>
        <topology evidence="1">Multi-pass membrane protein</topology>
    </subcellularLocation>
</comment>
<dbReference type="RefSeq" id="XP_002682156.1">
    <property type="nucleotide sequence ID" value="XM_002682110.1"/>
</dbReference>
<dbReference type="Gene3D" id="1.50.40.10">
    <property type="entry name" value="Mitochondrial carrier domain"/>
    <property type="match status" value="1"/>
</dbReference>
<accession>D2V163</accession>
<keyword evidence="2 5" id="KW-0812">Transmembrane</keyword>
<dbReference type="PANTHER" id="PTHR24089">
    <property type="entry name" value="SOLUTE CARRIER FAMILY 25"/>
    <property type="match status" value="1"/>
</dbReference>
<reference evidence="6 7" key="1">
    <citation type="journal article" date="2010" name="Cell">
        <title>The genome of Naegleria gruberi illuminates early eukaryotic versatility.</title>
        <authorList>
            <person name="Fritz-Laylin L.K."/>
            <person name="Prochnik S.E."/>
            <person name="Ginger M.L."/>
            <person name="Dacks J.B."/>
            <person name="Carpenter M.L."/>
            <person name="Field M.C."/>
            <person name="Kuo A."/>
            <person name="Paredez A."/>
            <person name="Chapman J."/>
            <person name="Pham J."/>
            <person name="Shu S."/>
            <person name="Neupane R."/>
            <person name="Cipriano M."/>
            <person name="Mancuso J."/>
            <person name="Tu H."/>
            <person name="Salamov A."/>
            <person name="Lindquist E."/>
            <person name="Shapiro H."/>
            <person name="Lucas S."/>
            <person name="Grigoriev I.V."/>
            <person name="Cande W.Z."/>
            <person name="Fulton C."/>
            <person name="Rokhsar D.S."/>
            <person name="Dawson S.C."/>
        </authorList>
    </citation>
    <scope>NUCLEOTIDE SEQUENCE [LARGE SCALE GENOMIC DNA]</scope>
    <source>
        <strain evidence="6 7">NEG-M</strain>
    </source>
</reference>
<dbReference type="Pfam" id="PF00153">
    <property type="entry name" value="Mito_carr"/>
    <property type="match status" value="1"/>
</dbReference>
<proteinExistence type="predicted"/>
<evidence type="ECO:0000256" key="3">
    <source>
        <dbReference type="ARBA" id="ARBA00022737"/>
    </source>
</evidence>
<evidence type="ECO:0000256" key="5">
    <source>
        <dbReference type="SAM" id="Phobius"/>
    </source>
</evidence>
<dbReference type="VEuPathDB" id="AmoebaDB:NAEGRDRAFT_56845"/>
<evidence type="ECO:0000256" key="4">
    <source>
        <dbReference type="ARBA" id="ARBA00023136"/>
    </source>
</evidence>
<protein>
    <submittedName>
        <fullName evidence="6">Uncharacterized protein</fullName>
    </submittedName>
</protein>
<evidence type="ECO:0000313" key="7">
    <source>
        <dbReference type="Proteomes" id="UP000006671"/>
    </source>
</evidence>
<feature type="transmembrane region" description="Helical" evidence="5">
    <location>
        <begin position="269"/>
        <end position="289"/>
    </location>
</feature>
<dbReference type="InterPro" id="IPR018108">
    <property type="entry name" value="MCP_transmembrane"/>
</dbReference>
<keyword evidence="7" id="KW-1185">Reference proteome</keyword>
<organism evidence="7">
    <name type="scientific">Naegleria gruberi</name>
    <name type="common">Amoeba</name>
    <dbReference type="NCBI Taxonomy" id="5762"/>
    <lineage>
        <taxon>Eukaryota</taxon>
        <taxon>Discoba</taxon>
        <taxon>Heterolobosea</taxon>
        <taxon>Tetramitia</taxon>
        <taxon>Eutetramitia</taxon>
        <taxon>Vahlkampfiidae</taxon>
        <taxon>Naegleria</taxon>
    </lineage>
</organism>
<dbReference type="Proteomes" id="UP000006671">
    <property type="component" value="Unassembled WGS sequence"/>
</dbReference>
<dbReference type="STRING" id="5762.D2V163"/>
<feature type="transmembrane region" description="Helical" evidence="5">
    <location>
        <begin position="340"/>
        <end position="362"/>
    </location>
</feature>
<evidence type="ECO:0000313" key="6">
    <source>
        <dbReference type="EMBL" id="EFC49412.1"/>
    </source>
</evidence>
<keyword evidence="3" id="KW-0677">Repeat</keyword>
<keyword evidence="4 5" id="KW-0472">Membrane</keyword>
<dbReference type="AlphaFoldDB" id="D2V163"/>
<gene>
    <name evidence="6" type="ORF">NAEGRDRAFT_56845</name>
</gene>
<name>D2V163_NAEGR</name>
<evidence type="ECO:0000256" key="2">
    <source>
        <dbReference type="ARBA" id="ARBA00022692"/>
    </source>
</evidence>
<dbReference type="SUPFAM" id="SSF103506">
    <property type="entry name" value="Mitochondrial carrier"/>
    <property type="match status" value="1"/>
</dbReference>
<dbReference type="OrthoDB" id="10254475at2759"/>
<dbReference type="GO" id="GO:0016020">
    <property type="term" value="C:membrane"/>
    <property type="evidence" value="ECO:0007669"/>
    <property type="project" value="UniProtKB-SubCell"/>
</dbReference>
<dbReference type="InterPro" id="IPR023395">
    <property type="entry name" value="MCP_dom_sf"/>
</dbReference>
<keyword evidence="5" id="KW-1133">Transmembrane helix</keyword>